<name>A0ABQ4FRH2_9ACTN</name>
<evidence type="ECO:0000256" key="2">
    <source>
        <dbReference type="SAM" id="Phobius"/>
    </source>
</evidence>
<comment type="caution">
    <text evidence="3">The sequence shown here is derived from an EMBL/GenBank/DDBJ whole genome shotgun (WGS) entry which is preliminary data.</text>
</comment>
<keyword evidence="2" id="KW-0812">Transmembrane</keyword>
<reference evidence="3 4" key="1">
    <citation type="submission" date="2021-01" db="EMBL/GenBank/DDBJ databases">
        <title>Whole genome shotgun sequence of Microbispora corallina NBRC 16416.</title>
        <authorList>
            <person name="Komaki H."/>
            <person name="Tamura T."/>
        </authorList>
    </citation>
    <scope>NUCLEOTIDE SEQUENCE [LARGE SCALE GENOMIC DNA]</scope>
    <source>
        <strain evidence="3 4">NBRC 16416</strain>
    </source>
</reference>
<feature type="transmembrane region" description="Helical" evidence="2">
    <location>
        <begin position="12"/>
        <end position="35"/>
    </location>
</feature>
<evidence type="ECO:0000313" key="3">
    <source>
        <dbReference type="EMBL" id="GIH37406.1"/>
    </source>
</evidence>
<dbReference type="RefSeq" id="WP_204055153.1">
    <property type="nucleotide sequence ID" value="NZ_BAAAGP010000001.1"/>
</dbReference>
<keyword evidence="2" id="KW-0472">Membrane</keyword>
<keyword evidence="2" id="KW-1133">Transmembrane helix</keyword>
<dbReference type="Proteomes" id="UP000603904">
    <property type="component" value="Unassembled WGS sequence"/>
</dbReference>
<feature type="region of interest" description="Disordered" evidence="1">
    <location>
        <begin position="42"/>
        <end position="67"/>
    </location>
</feature>
<sequence length="67" mass="7253">MDVYDIVVLEPAAIVVAVGGVLLWLAILALAMVRYRPADRHLGRRHPSAPAPQPVDEARNVPSPCEV</sequence>
<organism evidence="3 4">
    <name type="scientific">Microbispora corallina</name>
    <dbReference type="NCBI Taxonomy" id="83302"/>
    <lineage>
        <taxon>Bacteria</taxon>
        <taxon>Bacillati</taxon>
        <taxon>Actinomycetota</taxon>
        <taxon>Actinomycetes</taxon>
        <taxon>Streptosporangiales</taxon>
        <taxon>Streptosporangiaceae</taxon>
        <taxon>Microbispora</taxon>
    </lineage>
</organism>
<evidence type="ECO:0000313" key="4">
    <source>
        <dbReference type="Proteomes" id="UP000603904"/>
    </source>
</evidence>
<keyword evidence="4" id="KW-1185">Reference proteome</keyword>
<protein>
    <submittedName>
        <fullName evidence="3">Uncharacterized protein</fullName>
    </submittedName>
</protein>
<proteinExistence type="predicted"/>
<gene>
    <name evidence="3" type="ORF">Mco01_04060</name>
</gene>
<dbReference type="EMBL" id="BOOC01000001">
    <property type="protein sequence ID" value="GIH37406.1"/>
    <property type="molecule type" value="Genomic_DNA"/>
</dbReference>
<evidence type="ECO:0000256" key="1">
    <source>
        <dbReference type="SAM" id="MobiDB-lite"/>
    </source>
</evidence>
<accession>A0ABQ4FRH2</accession>